<keyword evidence="7" id="KW-1185">Reference proteome</keyword>
<evidence type="ECO:0000313" key="7">
    <source>
        <dbReference type="Proteomes" id="UP000628840"/>
    </source>
</evidence>
<keyword evidence="2" id="KW-0233">DNA recombination</keyword>
<dbReference type="InterPro" id="IPR044068">
    <property type="entry name" value="CB"/>
</dbReference>
<proteinExistence type="predicted"/>
<accession>A0A830EY45</accession>
<feature type="domain" description="Core-binding (CB)" evidence="5">
    <location>
        <begin position="19"/>
        <end position="119"/>
    </location>
</feature>
<feature type="domain" description="Tyr recombinase" evidence="4">
    <location>
        <begin position="135"/>
        <end position="363"/>
    </location>
</feature>
<dbReference type="OrthoDB" id="330648at2157"/>
<dbReference type="GO" id="GO:0015074">
    <property type="term" value="P:DNA integration"/>
    <property type="evidence" value="ECO:0007669"/>
    <property type="project" value="InterPro"/>
</dbReference>
<comment type="caution">
    <text evidence="6">The sequence shown here is derived from an EMBL/GenBank/DDBJ whole genome shotgun (WGS) entry which is preliminary data.</text>
</comment>
<dbReference type="InterPro" id="IPR011010">
    <property type="entry name" value="DNA_brk_join_enz"/>
</dbReference>
<dbReference type="SUPFAM" id="SSF56349">
    <property type="entry name" value="DNA breaking-rejoining enzymes"/>
    <property type="match status" value="1"/>
</dbReference>
<evidence type="ECO:0000256" key="1">
    <source>
        <dbReference type="ARBA" id="ARBA00023125"/>
    </source>
</evidence>
<evidence type="ECO:0000313" key="6">
    <source>
        <dbReference type="EMBL" id="GGL21579.1"/>
    </source>
</evidence>
<organism evidence="6 7">
    <name type="scientific">Halarchaeum grantii</name>
    <dbReference type="NCBI Taxonomy" id="1193105"/>
    <lineage>
        <taxon>Archaea</taxon>
        <taxon>Methanobacteriati</taxon>
        <taxon>Methanobacteriota</taxon>
        <taxon>Stenosarchaea group</taxon>
        <taxon>Halobacteria</taxon>
        <taxon>Halobacteriales</taxon>
        <taxon>Halobacteriaceae</taxon>
    </lineage>
</organism>
<dbReference type="GO" id="GO:0003677">
    <property type="term" value="F:DNA binding"/>
    <property type="evidence" value="ECO:0007669"/>
    <property type="project" value="UniProtKB-UniRule"/>
</dbReference>
<reference evidence="6 7" key="1">
    <citation type="journal article" date="2019" name="Int. J. Syst. Evol. Microbiol.">
        <title>The Global Catalogue of Microorganisms (GCM) 10K type strain sequencing project: providing services to taxonomists for standard genome sequencing and annotation.</title>
        <authorList>
            <consortium name="The Broad Institute Genomics Platform"/>
            <consortium name="The Broad Institute Genome Sequencing Center for Infectious Disease"/>
            <person name="Wu L."/>
            <person name="Ma J."/>
        </authorList>
    </citation>
    <scope>NUCLEOTIDE SEQUENCE [LARGE SCALE GENOMIC DNA]</scope>
    <source>
        <strain evidence="6 7">JCM 19585</strain>
    </source>
</reference>
<dbReference type="CDD" id="cd00397">
    <property type="entry name" value="DNA_BRE_C"/>
    <property type="match status" value="1"/>
</dbReference>
<dbReference type="GO" id="GO:0006310">
    <property type="term" value="P:DNA recombination"/>
    <property type="evidence" value="ECO:0007669"/>
    <property type="project" value="UniProtKB-KW"/>
</dbReference>
<dbReference type="PROSITE" id="PS51898">
    <property type="entry name" value="TYR_RECOMBINASE"/>
    <property type="match status" value="1"/>
</dbReference>
<dbReference type="Proteomes" id="UP000628840">
    <property type="component" value="Unassembled WGS sequence"/>
</dbReference>
<keyword evidence="1 3" id="KW-0238">DNA-binding</keyword>
<protein>
    <recommendedName>
        <fullName evidence="8">Site-specific recombinase XerD</fullName>
    </recommendedName>
</protein>
<evidence type="ECO:0000259" key="4">
    <source>
        <dbReference type="PROSITE" id="PS51898"/>
    </source>
</evidence>
<dbReference type="EMBL" id="BMPF01000001">
    <property type="protein sequence ID" value="GGL21579.1"/>
    <property type="molecule type" value="Genomic_DNA"/>
</dbReference>
<dbReference type="Pfam" id="PF00589">
    <property type="entry name" value="Phage_integrase"/>
    <property type="match status" value="1"/>
</dbReference>
<dbReference type="RefSeq" id="WP_188876517.1">
    <property type="nucleotide sequence ID" value="NZ_BMPF01000001.1"/>
</dbReference>
<evidence type="ECO:0008006" key="8">
    <source>
        <dbReference type="Google" id="ProtNLM"/>
    </source>
</evidence>
<dbReference type="InterPro" id="IPR013762">
    <property type="entry name" value="Integrase-like_cat_sf"/>
</dbReference>
<sequence>MSGSDESDTTNRLSHRQQVMFDNTVERFEEYLLTAGKTPRKDIGYATDTARARKSRVLRIFYWIWEHGDVSTELSTEQADRVIEALDTDELRRRNGDRYSETSKRKMSNALADWFAFKQADWEPDISFRDERATDNADPFTKSEVKKLWQTSLTYKNIPKYNNLSPKDRDRWRRYLAQYLGKPKEEVEPADWREVNRSWKVPSLVRSARAAGWRPAIVGRMRVHWYDPEKQAITIPGEHAVKNESRWKQELPGEAVEAIDRWLDQRENKSKYDDTDLMWLTRKGQPYSSSTLNALLRNLMDEAGIEPRGRNLVWYSFRHYVGTYVYDDCQDLKMVAKILRQNSIASADRYVHPTVELQRNIVDGL</sequence>
<name>A0A830EY45_9EURY</name>
<dbReference type="Gene3D" id="1.10.443.10">
    <property type="entry name" value="Intergrase catalytic core"/>
    <property type="match status" value="1"/>
</dbReference>
<dbReference type="PROSITE" id="PS51900">
    <property type="entry name" value="CB"/>
    <property type="match status" value="1"/>
</dbReference>
<evidence type="ECO:0000259" key="5">
    <source>
        <dbReference type="PROSITE" id="PS51900"/>
    </source>
</evidence>
<dbReference type="InterPro" id="IPR002104">
    <property type="entry name" value="Integrase_catalytic"/>
</dbReference>
<evidence type="ECO:0000256" key="2">
    <source>
        <dbReference type="ARBA" id="ARBA00023172"/>
    </source>
</evidence>
<evidence type="ECO:0000256" key="3">
    <source>
        <dbReference type="PROSITE-ProRule" id="PRU01248"/>
    </source>
</evidence>
<gene>
    <name evidence="6" type="ORF">GCM10009037_01100</name>
</gene>
<dbReference type="AlphaFoldDB" id="A0A830EY45"/>